<proteinExistence type="predicted"/>
<gene>
    <name evidence="2" type="ORF">N5P18_04270</name>
</gene>
<evidence type="ECO:0000313" key="3">
    <source>
        <dbReference type="Proteomes" id="UP001381003"/>
    </source>
</evidence>
<name>A0ABZ2FIF9_9MICO</name>
<evidence type="ECO:0000313" key="2">
    <source>
        <dbReference type="EMBL" id="WWF06094.1"/>
    </source>
</evidence>
<accession>A0ABZ2FIF9</accession>
<protein>
    <recommendedName>
        <fullName evidence="1">Phosphoserine phosphatase RsbU N-terminal domain-containing protein</fullName>
    </recommendedName>
</protein>
<reference evidence="2 3" key="1">
    <citation type="submission" date="2022-09" db="EMBL/GenBank/DDBJ databases">
        <title>Complete genome sequence of Janibacter terrae strain COS04-44, PCL-degrading bacteria isolated from oil spilled coast.</title>
        <authorList>
            <person name="Park H."/>
            <person name="Kim J.Y."/>
            <person name="An S.H."/>
            <person name="Lee C.M."/>
            <person name="Weon H.-Y."/>
        </authorList>
    </citation>
    <scope>NUCLEOTIDE SEQUENCE [LARGE SCALE GENOMIC DNA]</scope>
    <source>
        <strain evidence="2 3">COS04-44</strain>
    </source>
</reference>
<dbReference type="InterPro" id="IPR014787">
    <property type="entry name" value="PSer_Pase_RsbU_N"/>
</dbReference>
<organism evidence="2 3">
    <name type="scientific">Janibacter terrae</name>
    <dbReference type="NCBI Taxonomy" id="103817"/>
    <lineage>
        <taxon>Bacteria</taxon>
        <taxon>Bacillati</taxon>
        <taxon>Actinomycetota</taxon>
        <taxon>Actinomycetes</taxon>
        <taxon>Micrococcales</taxon>
        <taxon>Intrasporangiaceae</taxon>
        <taxon>Janibacter</taxon>
    </lineage>
</organism>
<dbReference type="Proteomes" id="UP001381003">
    <property type="component" value="Chromosome"/>
</dbReference>
<feature type="domain" description="Phosphoserine phosphatase RsbU N-terminal" evidence="1">
    <location>
        <begin position="10"/>
        <end position="87"/>
    </location>
</feature>
<dbReference type="Gene3D" id="1.10.1240.30">
    <property type="entry name" value="KaiA/RbsU domain"/>
    <property type="match status" value="1"/>
</dbReference>
<dbReference type="RefSeq" id="WP_068326614.1">
    <property type="nucleotide sequence ID" value="NZ_CP104874.1"/>
</dbReference>
<dbReference type="InterPro" id="IPR017944">
    <property type="entry name" value="KaiA/RbsU_helical_domain_sf"/>
</dbReference>
<dbReference type="EMBL" id="CP104874">
    <property type="protein sequence ID" value="WWF06094.1"/>
    <property type="molecule type" value="Genomic_DNA"/>
</dbReference>
<sequence>MSDREPLVRDYRVAFFRYLPHEDEAALAQAYDIGRRALGEGTSVLELAEIHHVVLAEVLTTVPSPDLPRISTAGAAFLMQVLAPFAMTQQDHSDRPDASTPVA</sequence>
<evidence type="ECO:0000259" key="1">
    <source>
        <dbReference type="Pfam" id="PF08673"/>
    </source>
</evidence>
<keyword evidence="3" id="KW-1185">Reference proteome</keyword>
<dbReference type="Pfam" id="PF08673">
    <property type="entry name" value="RsbU_N"/>
    <property type="match status" value="1"/>
</dbReference>